<protein>
    <submittedName>
        <fullName evidence="2">TerB family tellurite resistance protein</fullName>
    </submittedName>
</protein>
<keyword evidence="3" id="KW-1185">Reference proteome</keyword>
<evidence type="ECO:0000313" key="2">
    <source>
        <dbReference type="EMBL" id="MBW8638504.1"/>
    </source>
</evidence>
<dbReference type="Pfam" id="PF05099">
    <property type="entry name" value="TerB"/>
    <property type="match status" value="1"/>
</dbReference>
<proteinExistence type="predicted"/>
<name>A0AAE2ZM44_9HYPH</name>
<dbReference type="RefSeq" id="WP_220229119.1">
    <property type="nucleotide sequence ID" value="NZ_JAICBX010000002.1"/>
</dbReference>
<dbReference type="InterPro" id="IPR029024">
    <property type="entry name" value="TerB-like"/>
</dbReference>
<dbReference type="AlphaFoldDB" id="A0AAE2ZM44"/>
<comment type="caution">
    <text evidence="2">The sequence shown here is derived from an EMBL/GenBank/DDBJ whole genome shotgun (WGS) entry which is preliminary data.</text>
</comment>
<feature type="domain" description="Co-chaperone DjlA N-terminal" evidence="1">
    <location>
        <begin position="28"/>
        <end position="143"/>
    </location>
</feature>
<dbReference type="CDD" id="cd07313">
    <property type="entry name" value="terB_like_2"/>
    <property type="match status" value="1"/>
</dbReference>
<gene>
    <name evidence="2" type="ORF">K1W69_15010</name>
</gene>
<dbReference type="Proteomes" id="UP001196509">
    <property type="component" value="Unassembled WGS sequence"/>
</dbReference>
<dbReference type="SUPFAM" id="SSF158682">
    <property type="entry name" value="TerB-like"/>
    <property type="match status" value="1"/>
</dbReference>
<evidence type="ECO:0000259" key="1">
    <source>
        <dbReference type="Pfam" id="PF05099"/>
    </source>
</evidence>
<accession>A0AAE2ZM44</accession>
<reference evidence="2" key="1">
    <citation type="submission" date="2021-08" db="EMBL/GenBank/DDBJ databases">
        <title>Hoeflea bacterium WL0058 sp. nov., isolated from the sediment.</title>
        <authorList>
            <person name="Wang L."/>
            <person name="Zhang D."/>
        </authorList>
    </citation>
    <scope>NUCLEOTIDE SEQUENCE</scope>
    <source>
        <strain evidence="2">WL0058</strain>
    </source>
</reference>
<sequence>MFDKLGKFLQGLAGDEEKPEFTRDDPRVAATALFFHVIDADGVIESSERDKIAQLVQTSYSLDERQLAELLDVGEKAEGESIDFYAFTSVLKRSLDAEQRVQFIELLWELVYADGVKHELEESVVGRVAELLGVSDRDRVIMRQQAENKTDTEDDG</sequence>
<dbReference type="InterPro" id="IPR007791">
    <property type="entry name" value="DjlA_N"/>
</dbReference>
<organism evidence="2 3">
    <name type="scientific">Flavimaribacter sediminis</name>
    <dbReference type="NCBI Taxonomy" id="2865987"/>
    <lineage>
        <taxon>Bacteria</taxon>
        <taxon>Pseudomonadati</taxon>
        <taxon>Pseudomonadota</taxon>
        <taxon>Alphaproteobacteria</taxon>
        <taxon>Hyphomicrobiales</taxon>
        <taxon>Rhizobiaceae</taxon>
        <taxon>Flavimaribacter</taxon>
    </lineage>
</organism>
<evidence type="ECO:0000313" key="3">
    <source>
        <dbReference type="Proteomes" id="UP001196509"/>
    </source>
</evidence>
<dbReference type="EMBL" id="JAICBX010000002">
    <property type="protein sequence ID" value="MBW8638504.1"/>
    <property type="molecule type" value="Genomic_DNA"/>
</dbReference>
<dbReference type="Gene3D" id="1.10.3680.10">
    <property type="entry name" value="TerB-like"/>
    <property type="match status" value="1"/>
</dbReference>